<dbReference type="CDD" id="cd04301">
    <property type="entry name" value="NAT_SF"/>
    <property type="match status" value="1"/>
</dbReference>
<dbReference type="Gene3D" id="3.40.630.30">
    <property type="match status" value="1"/>
</dbReference>
<dbReference type="PANTHER" id="PTHR43072:SF60">
    <property type="entry name" value="L-2,4-DIAMINOBUTYRIC ACID ACETYLTRANSFERASE"/>
    <property type="match status" value="1"/>
</dbReference>
<keyword evidence="2" id="KW-0808">Transferase</keyword>
<gene>
    <name evidence="2" type="ORF">AWB70_06583</name>
</gene>
<keyword evidence="3" id="KW-1185">Reference proteome</keyword>
<dbReference type="PANTHER" id="PTHR43072">
    <property type="entry name" value="N-ACETYLTRANSFERASE"/>
    <property type="match status" value="1"/>
</dbReference>
<protein>
    <submittedName>
        <fullName evidence="2">N-acetyltransferase GCN5</fullName>
    </submittedName>
</protein>
<dbReference type="Pfam" id="PF00583">
    <property type="entry name" value="Acetyltransf_1"/>
    <property type="match status" value="1"/>
</dbReference>
<dbReference type="InterPro" id="IPR016181">
    <property type="entry name" value="Acyl_CoA_acyltransferase"/>
</dbReference>
<reference evidence="3" key="1">
    <citation type="submission" date="2016-01" db="EMBL/GenBank/DDBJ databases">
        <authorList>
            <person name="Peeters C."/>
        </authorList>
    </citation>
    <scope>NUCLEOTIDE SEQUENCE [LARGE SCALE GENOMIC DNA]</scope>
</reference>
<dbReference type="Proteomes" id="UP000054740">
    <property type="component" value="Unassembled WGS sequence"/>
</dbReference>
<dbReference type="InterPro" id="IPR000182">
    <property type="entry name" value="GNAT_dom"/>
</dbReference>
<proteinExistence type="predicted"/>
<dbReference type="EMBL" id="FCNY02000026">
    <property type="protein sequence ID" value="SAL67763.1"/>
    <property type="molecule type" value="Genomic_DNA"/>
</dbReference>
<evidence type="ECO:0000313" key="2">
    <source>
        <dbReference type="EMBL" id="SAL67763.1"/>
    </source>
</evidence>
<organism evidence="2 3">
    <name type="scientific">Caballeronia cordobensis</name>
    <name type="common">Burkholderia cordobensis</name>
    <dbReference type="NCBI Taxonomy" id="1353886"/>
    <lineage>
        <taxon>Bacteria</taxon>
        <taxon>Pseudomonadati</taxon>
        <taxon>Pseudomonadota</taxon>
        <taxon>Betaproteobacteria</taxon>
        <taxon>Burkholderiales</taxon>
        <taxon>Burkholderiaceae</taxon>
        <taxon>Caballeronia</taxon>
    </lineage>
</organism>
<dbReference type="GO" id="GO:0016747">
    <property type="term" value="F:acyltransferase activity, transferring groups other than amino-acyl groups"/>
    <property type="evidence" value="ECO:0007669"/>
    <property type="project" value="InterPro"/>
</dbReference>
<dbReference type="PROSITE" id="PS51186">
    <property type="entry name" value="GNAT"/>
    <property type="match status" value="1"/>
</dbReference>
<accession>A0A158JH29</accession>
<evidence type="ECO:0000313" key="3">
    <source>
        <dbReference type="Proteomes" id="UP000054740"/>
    </source>
</evidence>
<name>A0A158JH29_CABCO</name>
<sequence length="170" mass="18821">MLVRALTPEDAWSFQSLRLSALTLSPASFASTYEDEKNRSLDDVAARIAHTGNQAVFGAFAEDRLAGIVGVRRDPFPQQRHKAYVWGMYVAPGHRGMGVSRMLLENAIGFAKNMPDVTQVHLAVAAANDVAIRLYRSFGFEEIDREASSIFADDAPDDDLNMCLYLTHSR</sequence>
<feature type="domain" description="N-acetyltransferase" evidence="1">
    <location>
        <begin position="1"/>
        <end position="167"/>
    </location>
</feature>
<dbReference type="AlphaFoldDB" id="A0A158JH29"/>
<evidence type="ECO:0000259" key="1">
    <source>
        <dbReference type="PROSITE" id="PS51186"/>
    </source>
</evidence>
<dbReference type="SUPFAM" id="SSF55729">
    <property type="entry name" value="Acyl-CoA N-acyltransferases (Nat)"/>
    <property type="match status" value="1"/>
</dbReference>